<dbReference type="GO" id="GO:0016020">
    <property type="term" value="C:membrane"/>
    <property type="evidence" value="ECO:0007669"/>
    <property type="project" value="InterPro"/>
</dbReference>
<evidence type="ECO:0000313" key="8">
    <source>
        <dbReference type="Proteomes" id="UP000245081"/>
    </source>
</evidence>
<gene>
    <name evidence="7" type="ORF">NMK_0856</name>
</gene>
<evidence type="ECO:0000259" key="5">
    <source>
        <dbReference type="Pfam" id="PF25878"/>
    </source>
</evidence>
<sequence length="324" mass="35933">MNELTKKSIRILITLGLLGLAIVMGRKLWVHYMDSPWTRDGRVRADVANIAADVSGLVTEVAVKDNQYVKRGEVLFRIDAERYKHALAQAQAVVEQRRVMLEMKRGQAARRAQLDDEVVSRENREDTDLIAASARADYDDAVAQRDLARLNLERTAVRAPVDGWVSNLLVRPGDFAQAGAPKLALIDRNSYWVYGYFEEHKLALMHVGDPAEVRMLGTKTILHGHIESIARGITDRDNPTDVRLLANVNPSFNWVRLAQRVPVRIHLDNVPPDFILVAGMTCSVVIHPELAGSTKAQPAKPALKSAASGAGDVPYLAYQRKHAA</sequence>
<evidence type="ECO:0000256" key="2">
    <source>
        <dbReference type="ARBA" id="ARBA00022692"/>
    </source>
</evidence>
<keyword evidence="4" id="KW-0472">Membrane</keyword>
<organism evidence="7 8">
    <name type="scientific">Novimethylophilus kurashikiensis</name>
    <dbReference type="NCBI Taxonomy" id="1825523"/>
    <lineage>
        <taxon>Bacteria</taxon>
        <taxon>Pseudomonadati</taxon>
        <taxon>Pseudomonadota</taxon>
        <taxon>Betaproteobacteria</taxon>
        <taxon>Nitrosomonadales</taxon>
        <taxon>Methylophilaceae</taxon>
        <taxon>Novimethylophilus</taxon>
    </lineage>
</organism>
<dbReference type="Gene3D" id="2.40.50.100">
    <property type="match status" value="1"/>
</dbReference>
<dbReference type="InterPro" id="IPR058632">
    <property type="entry name" value="HH_AaeA"/>
</dbReference>
<dbReference type="InterPro" id="IPR050393">
    <property type="entry name" value="MFP_Efflux_Pump"/>
</dbReference>
<comment type="similarity">
    <text evidence="1">Belongs to the membrane fusion protein (MFP) (TC 8.A.1) family.</text>
</comment>
<dbReference type="GO" id="GO:0022857">
    <property type="term" value="F:transmembrane transporter activity"/>
    <property type="evidence" value="ECO:0007669"/>
    <property type="project" value="InterPro"/>
</dbReference>
<dbReference type="EMBL" id="BDOQ01000003">
    <property type="protein sequence ID" value="GBG13310.1"/>
    <property type="molecule type" value="Genomic_DNA"/>
</dbReference>
<protein>
    <submittedName>
        <fullName evidence="7">Hemolysin D</fullName>
    </submittedName>
</protein>
<keyword evidence="2" id="KW-0812">Transmembrane</keyword>
<keyword evidence="3" id="KW-1133">Transmembrane helix</keyword>
<proteinExistence type="inferred from homology"/>
<dbReference type="PANTHER" id="PTHR30367:SF12">
    <property type="entry name" value="P-HYDROXYBENZOIC ACID EFFLUX PUMP SUBUNIT AAEA"/>
    <property type="match status" value="1"/>
</dbReference>
<dbReference type="NCBIfam" id="TIGR01730">
    <property type="entry name" value="RND_mfp"/>
    <property type="match status" value="1"/>
</dbReference>
<dbReference type="Pfam" id="PF25878">
    <property type="entry name" value="HH_AAEA_pHBA"/>
    <property type="match status" value="1"/>
</dbReference>
<evidence type="ECO:0000256" key="1">
    <source>
        <dbReference type="ARBA" id="ARBA00009477"/>
    </source>
</evidence>
<reference evidence="7 8" key="1">
    <citation type="journal article" date="2018" name="Environ. Microbiol.">
        <title>Isolation and genomic characterization of Novimethylophilus kurashikiensis gen. nov. sp. nov., a new lanthanide-dependent methylotrophic species of Methylophilaceae.</title>
        <authorList>
            <person name="Lv H."/>
            <person name="Sahin N."/>
            <person name="Tani A."/>
        </authorList>
    </citation>
    <scope>NUCLEOTIDE SEQUENCE [LARGE SCALE GENOMIC DNA]</scope>
    <source>
        <strain evidence="7 8">La2-4</strain>
    </source>
</reference>
<dbReference type="AlphaFoldDB" id="A0A2R5F4F8"/>
<dbReference type="Pfam" id="PF25963">
    <property type="entry name" value="Beta-barrel_AAEA"/>
    <property type="match status" value="1"/>
</dbReference>
<comment type="caution">
    <text evidence="7">The sequence shown here is derived from an EMBL/GenBank/DDBJ whole genome shotgun (WGS) entry which is preliminary data.</text>
</comment>
<dbReference type="Proteomes" id="UP000245081">
    <property type="component" value="Unassembled WGS sequence"/>
</dbReference>
<evidence type="ECO:0000259" key="6">
    <source>
        <dbReference type="Pfam" id="PF25963"/>
    </source>
</evidence>
<feature type="domain" description="p-hydroxybenzoic acid efflux pump subunit AaeA-like beta-barrel" evidence="6">
    <location>
        <begin position="190"/>
        <end position="287"/>
    </location>
</feature>
<dbReference type="RefSeq" id="WP_109014530.1">
    <property type="nucleotide sequence ID" value="NZ_BDOQ01000003.1"/>
</dbReference>
<dbReference type="OrthoDB" id="9811754at2"/>
<dbReference type="SUPFAM" id="SSF111369">
    <property type="entry name" value="HlyD-like secretion proteins"/>
    <property type="match status" value="1"/>
</dbReference>
<feature type="domain" description="p-hydroxybenzoic acid efflux pump subunit AaeA alpha-helical hairpin" evidence="5">
    <location>
        <begin position="82"/>
        <end position="153"/>
    </location>
</feature>
<keyword evidence="8" id="KW-1185">Reference proteome</keyword>
<evidence type="ECO:0000256" key="4">
    <source>
        <dbReference type="ARBA" id="ARBA00023136"/>
    </source>
</evidence>
<dbReference type="InterPro" id="IPR006143">
    <property type="entry name" value="RND_pump_MFP"/>
</dbReference>
<evidence type="ECO:0000256" key="3">
    <source>
        <dbReference type="ARBA" id="ARBA00022989"/>
    </source>
</evidence>
<dbReference type="Gene3D" id="2.40.30.170">
    <property type="match status" value="1"/>
</dbReference>
<evidence type="ECO:0000313" key="7">
    <source>
        <dbReference type="EMBL" id="GBG13310.1"/>
    </source>
</evidence>
<name>A0A2R5F4F8_9PROT</name>
<dbReference type="InterPro" id="IPR058634">
    <property type="entry name" value="AaeA-lik-b-barrel"/>
</dbReference>
<dbReference type="PANTHER" id="PTHR30367">
    <property type="entry name" value="P-HYDROXYBENZOIC ACID EFFLUX PUMP SUBUNIT AAEA-RELATED"/>
    <property type="match status" value="1"/>
</dbReference>
<accession>A0A2R5F4F8</accession>